<organism evidence="1 2">
    <name type="scientific">Thalictrum thalictroides</name>
    <name type="common">Rue-anemone</name>
    <name type="synonym">Anemone thalictroides</name>
    <dbReference type="NCBI Taxonomy" id="46969"/>
    <lineage>
        <taxon>Eukaryota</taxon>
        <taxon>Viridiplantae</taxon>
        <taxon>Streptophyta</taxon>
        <taxon>Embryophyta</taxon>
        <taxon>Tracheophyta</taxon>
        <taxon>Spermatophyta</taxon>
        <taxon>Magnoliopsida</taxon>
        <taxon>Ranunculales</taxon>
        <taxon>Ranunculaceae</taxon>
        <taxon>Thalictroideae</taxon>
        <taxon>Thalictrum</taxon>
    </lineage>
</organism>
<sequence length="107" mass="12676">MGKSMHHASLKKLCLKKECGGLGLRNFNTWNRVAYQGLVFDIAYKKQSVWVAYTWVYQIRNKGFWTMSIPSNCSWVWRAVLKMRDQEKQHIKFLVADGKDFMLWDDP</sequence>
<comment type="caution">
    <text evidence="1">The sequence shown here is derived from an EMBL/GenBank/DDBJ whole genome shotgun (WGS) entry which is preliminary data.</text>
</comment>
<dbReference type="AlphaFoldDB" id="A0A7J6W4H7"/>
<gene>
    <name evidence="1" type="ORF">FRX31_018695</name>
</gene>
<proteinExistence type="predicted"/>
<evidence type="ECO:0000313" key="2">
    <source>
        <dbReference type="Proteomes" id="UP000554482"/>
    </source>
</evidence>
<name>A0A7J6W4H7_THATH</name>
<evidence type="ECO:0000313" key="1">
    <source>
        <dbReference type="EMBL" id="KAF5191718.1"/>
    </source>
</evidence>
<accession>A0A7J6W4H7</accession>
<protein>
    <submittedName>
        <fullName evidence="1">Zf-rvt domain-containing protein</fullName>
    </submittedName>
</protein>
<dbReference type="OrthoDB" id="1259521at2759"/>
<dbReference type="Proteomes" id="UP000554482">
    <property type="component" value="Unassembled WGS sequence"/>
</dbReference>
<keyword evidence="2" id="KW-1185">Reference proteome</keyword>
<reference evidence="1 2" key="1">
    <citation type="submission" date="2020-06" db="EMBL/GenBank/DDBJ databases">
        <title>Transcriptomic and genomic resources for Thalictrum thalictroides and T. hernandezii: Facilitating candidate gene discovery in an emerging model plant lineage.</title>
        <authorList>
            <person name="Arias T."/>
            <person name="Riano-Pachon D.M."/>
            <person name="Di Stilio V.S."/>
        </authorList>
    </citation>
    <scope>NUCLEOTIDE SEQUENCE [LARGE SCALE GENOMIC DNA]</scope>
    <source>
        <strain evidence="2">cv. WT478/WT964</strain>
        <tissue evidence="1">Leaves</tissue>
    </source>
</reference>
<dbReference type="EMBL" id="JABWDY010022432">
    <property type="protein sequence ID" value="KAF5191718.1"/>
    <property type="molecule type" value="Genomic_DNA"/>
</dbReference>